<reference evidence="1 2" key="1">
    <citation type="journal article" date="2014" name="Antimicrob. Agents Chemother.">
        <title>Identification of capsular types in carbapenem-resistant Klebsiella pneumoniae strains by wzc sequencing and implications in capsule depolymerase treatment.</title>
        <authorList>
            <person name="Pan Y.-J."/>
            <person name="Lin T.-L."/>
            <person name="Lin Y.-T."/>
            <person name="Su P.-A."/>
            <person name="Chen C.-T."/>
            <person name="Hsieh P.-F."/>
            <person name="Hsu C.-R."/>
            <person name="Chen C.-C."/>
            <person name="Hsieh Y.-C."/>
            <person name="Wang J.-T."/>
        </authorList>
    </citation>
    <scope>NUCLEOTIDE SEQUENCE [LARGE SCALE GENOMIC DNA]</scope>
</reference>
<proteinExistence type="predicted"/>
<sequence length="444" mass="49793">MSKADQNDILNVTLTPKKAKMAIAIADKIQDSLMIWGSPGIGKSAIARQYADEQYPLRKDNVGKLEFMRQQVEVADDSEKAQLQRELEAFEAKLIDQDSNFIDFRLSQIEPSDLRGIPVPEKVYKDDKGNILAESDLDQVNNYIAETAVVWAAPKVLKLPEDWKGVILFDEINSAMPIVQAASYQLILDRCVGEMKLPKTAMVLAAGNRETDGGVTFALATPLRDRMTHIEMVPYHQDWIDDYAISKRVNPATVAFINNTGAKYFNTLSPNDPSHSGGTSPRSWETVARYEDLKKQGAIDKEVFRALIAGRVGDGIATEYIEYVENVSKLPDTMAILNGEITEMDSSLDISANYFVSLNLVYKIIDLYSEKQAKRLSDKEWGRLVNNFILFLDHNFSNCQDELSVMAIRTITKANVTVKFADAPAFRDFVKKYEQLVRAARSLG</sequence>
<dbReference type="InterPro" id="IPR027417">
    <property type="entry name" value="P-loop_NTPase"/>
</dbReference>
<organismHost>
    <name type="scientific">Klebsiella</name>
    <dbReference type="NCBI Taxonomy" id="570"/>
</organismHost>
<dbReference type="EMBL" id="AB897757">
    <property type="protein sequence ID" value="BAQ02786.1"/>
    <property type="molecule type" value="Genomic_DNA"/>
</dbReference>
<keyword evidence="2" id="KW-1185">Reference proteome</keyword>
<protein>
    <submittedName>
        <fullName evidence="1">Gp24-like protein</fullName>
    </submittedName>
</protein>
<dbReference type="GeneID" id="80645128"/>
<dbReference type="Gene3D" id="3.40.50.300">
    <property type="entry name" value="P-loop containing nucleotide triphosphate hydrolases"/>
    <property type="match status" value="1"/>
</dbReference>
<name>A0A0A8J8M9_BPK64</name>
<organism evidence="1 2">
    <name type="scientific">Klebsiella phage K64-1</name>
    <name type="common">Bacteriophage K64-1</name>
    <dbReference type="NCBI Taxonomy" id="1439894"/>
    <lineage>
        <taxon>Viruses</taxon>
        <taxon>Duplodnaviria</taxon>
        <taxon>Heunggongvirae</taxon>
        <taxon>Uroviricota</taxon>
        <taxon>Caudoviricetes</taxon>
        <taxon>Alcyoneusvirus</taxon>
        <taxon>Alcyoneusvirus K641</taxon>
    </lineage>
</organism>
<dbReference type="SUPFAM" id="SSF52540">
    <property type="entry name" value="P-loop containing nucleoside triphosphate hydrolases"/>
    <property type="match status" value="1"/>
</dbReference>
<accession>A0A0A8J8M9</accession>
<dbReference type="Proteomes" id="UP000202478">
    <property type="component" value="Segment"/>
</dbReference>
<dbReference type="RefSeq" id="YP_010842943.1">
    <property type="nucleotide sequence ID" value="NC_027399.1"/>
</dbReference>
<dbReference type="KEGG" id="vg:80645128"/>
<evidence type="ECO:0000313" key="1">
    <source>
        <dbReference type="EMBL" id="BAQ02786.1"/>
    </source>
</evidence>
<dbReference type="OrthoDB" id="3730at10239"/>
<evidence type="ECO:0000313" key="2">
    <source>
        <dbReference type="Proteomes" id="UP000202478"/>
    </source>
</evidence>